<evidence type="ECO:0000256" key="3">
    <source>
        <dbReference type="ARBA" id="ARBA00022449"/>
    </source>
</evidence>
<dbReference type="GO" id="GO:0016020">
    <property type="term" value="C:membrane"/>
    <property type="evidence" value="ECO:0007669"/>
    <property type="project" value="UniProtKB-SubCell"/>
</dbReference>
<evidence type="ECO:0000313" key="13">
    <source>
        <dbReference type="EMBL" id="AFG37823.1"/>
    </source>
</evidence>
<keyword evidence="6" id="KW-0915">Sodium</keyword>
<keyword evidence="11" id="KW-0732">Signal</keyword>
<feature type="transmembrane region" description="Helical" evidence="10">
    <location>
        <begin position="243"/>
        <end position="269"/>
    </location>
</feature>
<dbReference type="HOGENOM" id="CLU_005126_7_1_12"/>
<evidence type="ECO:0000256" key="11">
    <source>
        <dbReference type="SAM" id="SignalP"/>
    </source>
</evidence>
<feature type="transmembrane region" description="Helical" evidence="10">
    <location>
        <begin position="337"/>
        <end position="356"/>
    </location>
</feature>
<dbReference type="Pfam" id="PF00999">
    <property type="entry name" value="Na_H_Exchanger"/>
    <property type="match status" value="1"/>
</dbReference>
<name>H9UJY0_SPIAZ</name>
<comment type="subcellular location">
    <subcellularLocation>
        <location evidence="1">Membrane</location>
        <topology evidence="1">Multi-pass membrane protein</topology>
    </subcellularLocation>
</comment>
<evidence type="ECO:0000313" key="14">
    <source>
        <dbReference type="Proteomes" id="UP000007383"/>
    </source>
</evidence>
<accession>H9UJY0</accession>
<dbReference type="EMBL" id="CP003282">
    <property type="protein sequence ID" value="AFG37823.1"/>
    <property type="molecule type" value="Genomic_DNA"/>
</dbReference>
<dbReference type="Proteomes" id="UP000007383">
    <property type="component" value="Chromosome"/>
</dbReference>
<dbReference type="RefSeq" id="WP_014455806.1">
    <property type="nucleotide sequence ID" value="NC_017098.1"/>
</dbReference>
<keyword evidence="4 10" id="KW-0812">Transmembrane</keyword>
<dbReference type="Gene3D" id="3.40.930.10">
    <property type="entry name" value="Mannitol-specific EII, Chain A"/>
    <property type="match status" value="1"/>
</dbReference>
<keyword evidence="5 10" id="KW-1133">Transmembrane helix</keyword>
<keyword evidence="3" id="KW-0050">Antiport</keyword>
<dbReference type="eggNOG" id="COG1762">
    <property type="taxonomic scope" value="Bacteria"/>
</dbReference>
<evidence type="ECO:0000256" key="1">
    <source>
        <dbReference type="ARBA" id="ARBA00004141"/>
    </source>
</evidence>
<proteinExistence type="predicted"/>
<evidence type="ECO:0000256" key="5">
    <source>
        <dbReference type="ARBA" id="ARBA00022989"/>
    </source>
</evidence>
<evidence type="ECO:0000256" key="7">
    <source>
        <dbReference type="ARBA" id="ARBA00023065"/>
    </source>
</evidence>
<feature type="transmembrane region" description="Helical" evidence="10">
    <location>
        <begin position="281"/>
        <end position="300"/>
    </location>
</feature>
<dbReference type="GO" id="GO:0006814">
    <property type="term" value="P:sodium ion transport"/>
    <property type="evidence" value="ECO:0007669"/>
    <property type="project" value="UniProtKB-KW"/>
</dbReference>
<dbReference type="InterPro" id="IPR038770">
    <property type="entry name" value="Na+/solute_symporter_sf"/>
</dbReference>
<feature type="chain" id="PRO_5003623405" evidence="11">
    <location>
        <begin position="33"/>
        <end position="725"/>
    </location>
</feature>
<dbReference type="KEGG" id="sfc:Spiaf_1766"/>
<dbReference type="InterPro" id="IPR002178">
    <property type="entry name" value="PTS_EIIA_type-2_dom"/>
</dbReference>
<dbReference type="Gene3D" id="1.20.1530.20">
    <property type="match status" value="1"/>
</dbReference>
<dbReference type="PANTHER" id="PTHR43562">
    <property type="entry name" value="NAPA-TYPE SODIUM/HYDROGEN ANTIPORTER"/>
    <property type="match status" value="1"/>
</dbReference>
<feature type="transmembrane region" description="Helical" evidence="10">
    <location>
        <begin position="398"/>
        <end position="417"/>
    </location>
</feature>
<evidence type="ECO:0000256" key="6">
    <source>
        <dbReference type="ARBA" id="ARBA00023053"/>
    </source>
</evidence>
<dbReference type="eggNOG" id="COG0475">
    <property type="taxonomic scope" value="Bacteria"/>
</dbReference>
<evidence type="ECO:0000256" key="2">
    <source>
        <dbReference type="ARBA" id="ARBA00022448"/>
    </source>
</evidence>
<keyword evidence="7" id="KW-0406">Ion transport</keyword>
<feature type="transmembrane region" description="Helical" evidence="10">
    <location>
        <begin position="423"/>
        <end position="443"/>
    </location>
</feature>
<dbReference type="SUPFAM" id="SSF55804">
    <property type="entry name" value="Phoshotransferase/anion transport protein"/>
    <property type="match status" value="1"/>
</dbReference>
<dbReference type="InterPro" id="IPR006153">
    <property type="entry name" value="Cation/H_exchanger_TM"/>
</dbReference>
<feature type="transmembrane region" description="Helical" evidence="10">
    <location>
        <begin position="110"/>
        <end position="131"/>
    </location>
</feature>
<dbReference type="STRING" id="889378.Spiaf_1766"/>
<dbReference type="CDD" id="cd00211">
    <property type="entry name" value="PTS_IIA_fru"/>
    <property type="match status" value="1"/>
</dbReference>
<keyword evidence="9" id="KW-0739">Sodium transport</keyword>
<feature type="domain" description="PTS EIIA type-2" evidence="12">
    <location>
        <begin position="578"/>
        <end position="722"/>
    </location>
</feature>
<dbReference type="GO" id="GO:1902600">
    <property type="term" value="P:proton transmembrane transport"/>
    <property type="evidence" value="ECO:0007669"/>
    <property type="project" value="InterPro"/>
</dbReference>
<evidence type="ECO:0000259" key="12">
    <source>
        <dbReference type="PROSITE" id="PS51094"/>
    </source>
</evidence>
<keyword evidence="2" id="KW-0813">Transport</keyword>
<dbReference type="Pfam" id="PF00359">
    <property type="entry name" value="PTS_EIIA_2"/>
    <property type="match status" value="1"/>
</dbReference>
<sequence length="725" mass="78236">MKFIHTFLHPGKTAKTALLAGLLLWTVLPVTAAETPGHGGDITHRMMVLVLQIGIIIFAGYIGARFARRFRFPTILGELIAGILIGPFLFGRIPLPGFPFGLFQHSGGSVAVSPELFGFAMVASIVLLFLSGLQTDLKLFLRFAVKGSLVGIGGAAVSLLAGLYIGSLVLDGQWLHPSSFFLGVVAIATSVDITARILSDRRKMASPEGVTILAASVIEDVIGITLLAVLIGIDTFVGDAGVAYGAIMGVAVRALMVWLGFMGLGILLAQRISRLLKFEPNHSQIAVLALGMALVVAGLFETAGLAMIIGAYVVGISLSNTDLAYVIQEKIEVIHHFFDPIFFTVMGMIINLELLISLPVLGFGFLFGIIAIAAKVVGCGVPAYAAGFTGTGSLRISLGMMPRGEVALIIAGIGISTGLIDDMLFGIVILMTLITTIAAPPFFSRAISSKRRGTRAEVERSENVPTDFEFGSRQLTDFLLGDLLQTMRNEGFYIHAAEMEQRMYHMRKEMVYITLMATDRSLHFSSAKEDVTFINNLVYESILTLQNRVDHLRTISKPVELQRTLVEKDNRTTVNWYQVLDIDCISLKLRSREKEAIITELVEVLQRAGKLNDRDAVLRAVIEREKSMSTGMQHGIAIPHGRSEGANELCVAVGIAPQGVDFASLDGKPTKLVFLIVSPERDPGPHLQVLSGIAGVLNSDEAVEAAAVSPSRADLISFMVQNSRH</sequence>
<feature type="transmembrane region" description="Helical" evidence="10">
    <location>
        <begin position="42"/>
        <end position="63"/>
    </location>
</feature>
<dbReference type="PROSITE" id="PS51094">
    <property type="entry name" value="PTS_EIIA_TYPE_2"/>
    <property type="match status" value="1"/>
</dbReference>
<keyword evidence="14" id="KW-1185">Reference proteome</keyword>
<feature type="transmembrane region" description="Helical" evidence="10">
    <location>
        <begin position="70"/>
        <end position="90"/>
    </location>
</feature>
<evidence type="ECO:0000256" key="4">
    <source>
        <dbReference type="ARBA" id="ARBA00022692"/>
    </source>
</evidence>
<dbReference type="PANTHER" id="PTHR43562:SF3">
    <property type="entry name" value="SODIUM ION_PROTON EXCHANGER (EUROFUNG)"/>
    <property type="match status" value="1"/>
</dbReference>
<dbReference type="PATRIC" id="fig|889378.3.peg.1755"/>
<dbReference type="InterPro" id="IPR016152">
    <property type="entry name" value="PTrfase/Anion_transptr"/>
</dbReference>
<feature type="transmembrane region" description="Helical" evidence="10">
    <location>
        <begin position="306"/>
        <end position="325"/>
    </location>
</feature>
<feature type="transmembrane region" description="Helical" evidence="10">
    <location>
        <begin position="362"/>
        <end position="386"/>
    </location>
</feature>
<keyword evidence="8 10" id="KW-0472">Membrane</keyword>
<feature type="transmembrane region" description="Helical" evidence="10">
    <location>
        <begin position="210"/>
        <end position="231"/>
    </location>
</feature>
<reference evidence="14" key="1">
    <citation type="journal article" date="2013" name="Stand. Genomic Sci.">
        <title>Complete genome sequence of the halophilic bacterium Spirochaeta africana type strain (Z-7692(T)) from the alkaline Lake Magadi in the East African Rift.</title>
        <authorList>
            <person name="Liolos K."/>
            <person name="Abt B."/>
            <person name="Scheuner C."/>
            <person name="Teshima H."/>
            <person name="Held B."/>
            <person name="Lapidus A."/>
            <person name="Nolan M."/>
            <person name="Lucas S."/>
            <person name="Deshpande S."/>
            <person name="Cheng J.F."/>
            <person name="Tapia R."/>
            <person name="Goodwin L.A."/>
            <person name="Pitluck S."/>
            <person name="Pagani I."/>
            <person name="Ivanova N."/>
            <person name="Mavromatis K."/>
            <person name="Mikhailova N."/>
            <person name="Huntemann M."/>
            <person name="Pati A."/>
            <person name="Chen A."/>
            <person name="Palaniappan K."/>
            <person name="Land M."/>
            <person name="Rohde M."/>
            <person name="Tindall B.J."/>
            <person name="Detter J.C."/>
            <person name="Goker M."/>
            <person name="Bristow J."/>
            <person name="Eisen J.A."/>
            <person name="Markowitz V."/>
            <person name="Hugenholtz P."/>
            <person name="Woyke T."/>
            <person name="Klenk H.P."/>
            <person name="Kyrpides N.C."/>
        </authorList>
    </citation>
    <scope>NUCLEOTIDE SEQUENCE</scope>
    <source>
        <strain evidence="14">ATCC 700263 / DSM 8902 / Z-7692</strain>
    </source>
</reference>
<dbReference type="GO" id="GO:0015297">
    <property type="term" value="F:antiporter activity"/>
    <property type="evidence" value="ECO:0007669"/>
    <property type="project" value="UniProtKB-KW"/>
</dbReference>
<evidence type="ECO:0000256" key="9">
    <source>
        <dbReference type="ARBA" id="ARBA00023201"/>
    </source>
</evidence>
<feature type="transmembrane region" description="Helical" evidence="10">
    <location>
        <begin position="178"/>
        <end position="198"/>
    </location>
</feature>
<evidence type="ECO:0000256" key="10">
    <source>
        <dbReference type="SAM" id="Phobius"/>
    </source>
</evidence>
<organism evidence="13 14">
    <name type="scientific">Spirochaeta africana (strain ATCC 700263 / DSM 8902 / Z-7692)</name>
    <dbReference type="NCBI Taxonomy" id="889378"/>
    <lineage>
        <taxon>Bacteria</taxon>
        <taxon>Pseudomonadati</taxon>
        <taxon>Spirochaetota</taxon>
        <taxon>Spirochaetia</taxon>
        <taxon>Spirochaetales</taxon>
        <taxon>Spirochaetaceae</taxon>
        <taxon>Spirochaeta</taxon>
    </lineage>
</organism>
<dbReference type="AlphaFoldDB" id="H9UJY0"/>
<gene>
    <name evidence="13" type="ordered locus">Spiaf_1766</name>
</gene>
<feature type="transmembrane region" description="Helical" evidence="10">
    <location>
        <begin position="143"/>
        <end position="166"/>
    </location>
</feature>
<evidence type="ECO:0000256" key="8">
    <source>
        <dbReference type="ARBA" id="ARBA00023136"/>
    </source>
</evidence>
<feature type="signal peptide" evidence="11">
    <location>
        <begin position="1"/>
        <end position="32"/>
    </location>
</feature>
<protein>
    <submittedName>
        <fullName evidence="13">Kef-type K+ transport system, membrane component</fullName>
    </submittedName>
</protein>